<dbReference type="Proteomes" id="UP001139384">
    <property type="component" value="Unassembled WGS sequence"/>
</dbReference>
<dbReference type="Gene3D" id="3.40.50.150">
    <property type="entry name" value="Vaccinia Virus protein VP39"/>
    <property type="match status" value="1"/>
</dbReference>
<dbReference type="InterPro" id="IPR029063">
    <property type="entry name" value="SAM-dependent_MTases_sf"/>
</dbReference>
<feature type="domain" description="O-methyltransferase dimerisation" evidence="6">
    <location>
        <begin position="21"/>
        <end position="89"/>
    </location>
</feature>
<evidence type="ECO:0000256" key="4">
    <source>
        <dbReference type="PIRSR" id="PIRSR005739-1"/>
    </source>
</evidence>
<evidence type="ECO:0000256" key="1">
    <source>
        <dbReference type="ARBA" id="ARBA00022603"/>
    </source>
</evidence>
<dbReference type="EMBL" id="JAKEIP010000002">
    <property type="protein sequence ID" value="MCF1592148.1"/>
    <property type="molecule type" value="Genomic_DNA"/>
</dbReference>
<organism evidence="7 8">
    <name type="scientific">Streptomyces muensis</name>
    <dbReference type="NCBI Taxonomy" id="1077944"/>
    <lineage>
        <taxon>Bacteria</taxon>
        <taxon>Bacillati</taxon>
        <taxon>Actinomycetota</taxon>
        <taxon>Actinomycetes</taxon>
        <taxon>Kitasatosporales</taxon>
        <taxon>Streptomycetaceae</taxon>
        <taxon>Streptomyces</taxon>
    </lineage>
</organism>
<keyword evidence="8" id="KW-1185">Reference proteome</keyword>
<sequence>MTTLPEAAPARVDLTALADLVTPWAIRVAATLRLADHIAAGHTRLPDLARAAGAEADALRRLLRVLTGRGVFAEPEQDTYALTQAAGLLKDSGPFGLRAWFDLDGMGGRMDQAFGGLLHTVRTGEPAYPEVHGRSLWQDTLDDPELARSYADLMAAHTTFAAPEVISAHPWPETGHVIDVGGGSGSLLARLLTARPRLRGTLLDLPEAAEEGRRALAAAGLADRASVHPGSFFDPLPAGADLYLLTWVLHDWSDDEAVRILRRCAEAAREGEGAGEGRVLIVENLVTDGRRADVAAAMDLRLLVLFGGRERTPRQLDEVVVRAGLRVTGRRVTGTGIHLVSCAPAE</sequence>
<accession>A0A9X1PS80</accession>
<gene>
    <name evidence="7" type="ORF">L0P92_00975</name>
</gene>
<evidence type="ECO:0000313" key="8">
    <source>
        <dbReference type="Proteomes" id="UP001139384"/>
    </source>
</evidence>
<dbReference type="RefSeq" id="WP_234760433.1">
    <property type="nucleotide sequence ID" value="NZ_JAKEIP010000002.1"/>
</dbReference>
<dbReference type="InterPro" id="IPR012967">
    <property type="entry name" value="COMT_dimerisation"/>
</dbReference>
<dbReference type="SUPFAM" id="SSF46785">
    <property type="entry name" value="Winged helix' DNA-binding domain"/>
    <property type="match status" value="1"/>
</dbReference>
<dbReference type="InterPro" id="IPR036388">
    <property type="entry name" value="WH-like_DNA-bd_sf"/>
</dbReference>
<proteinExistence type="predicted"/>
<keyword evidence="3" id="KW-0949">S-adenosyl-L-methionine</keyword>
<evidence type="ECO:0000259" key="6">
    <source>
        <dbReference type="Pfam" id="PF08100"/>
    </source>
</evidence>
<feature type="domain" description="O-methyltransferase C-terminal" evidence="5">
    <location>
        <begin position="117"/>
        <end position="325"/>
    </location>
</feature>
<dbReference type="PANTHER" id="PTHR43712:SF2">
    <property type="entry name" value="O-METHYLTRANSFERASE CICE"/>
    <property type="match status" value="1"/>
</dbReference>
<dbReference type="PANTHER" id="PTHR43712">
    <property type="entry name" value="PUTATIVE (AFU_ORTHOLOGUE AFUA_4G14580)-RELATED"/>
    <property type="match status" value="1"/>
</dbReference>
<dbReference type="PROSITE" id="PS51683">
    <property type="entry name" value="SAM_OMT_II"/>
    <property type="match status" value="1"/>
</dbReference>
<evidence type="ECO:0000313" key="7">
    <source>
        <dbReference type="EMBL" id="MCF1592148.1"/>
    </source>
</evidence>
<dbReference type="Gene3D" id="1.10.287.1350">
    <property type="match status" value="1"/>
</dbReference>
<comment type="caution">
    <text evidence="7">The sequence shown here is derived from an EMBL/GenBank/DDBJ whole genome shotgun (WGS) entry which is preliminary data.</text>
</comment>
<dbReference type="GO" id="GO:0008171">
    <property type="term" value="F:O-methyltransferase activity"/>
    <property type="evidence" value="ECO:0007669"/>
    <property type="project" value="InterPro"/>
</dbReference>
<dbReference type="InterPro" id="IPR036390">
    <property type="entry name" value="WH_DNA-bd_sf"/>
</dbReference>
<dbReference type="InterPro" id="IPR001077">
    <property type="entry name" value="COMT_C"/>
</dbReference>
<dbReference type="Gene3D" id="1.10.10.10">
    <property type="entry name" value="Winged helix-like DNA-binding domain superfamily/Winged helix DNA-binding domain"/>
    <property type="match status" value="1"/>
</dbReference>
<dbReference type="GO" id="GO:0046983">
    <property type="term" value="F:protein dimerization activity"/>
    <property type="evidence" value="ECO:0007669"/>
    <property type="project" value="InterPro"/>
</dbReference>
<dbReference type="Pfam" id="PF08100">
    <property type="entry name" value="Dimerisation"/>
    <property type="match status" value="1"/>
</dbReference>
<reference evidence="7" key="1">
    <citation type="submission" date="2022-01" db="EMBL/GenBank/DDBJ databases">
        <title>Draft Genome Sequences of Seven Type Strains of the Genus Streptomyces.</title>
        <authorList>
            <person name="Aziz S."/>
            <person name="Coretto E."/>
            <person name="Chronakova A."/>
            <person name="Sproer C."/>
            <person name="Huber K."/>
            <person name="Nouioui I."/>
            <person name="Gross H."/>
        </authorList>
    </citation>
    <scope>NUCLEOTIDE SEQUENCE</scope>
    <source>
        <strain evidence="7">DSM 103493</strain>
    </source>
</reference>
<dbReference type="AlphaFoldDB" id="A0A9X1PS80"/>
<evidence type="ECO:0000259" key="5">
    <source>
        <dbReference type="Pfam" id="PF00891"/>
    </source>
</evidence>
<feature type="active site" description="Proton acceptor" evidence="4">
    <location>
        <position position="250"/>
    </location>
</feature>
<name>A0A9X1PS80_STRM4</name>
<keyword evidence="2" id="KW-0808">Transferase</keyword>
<dbReference type="SUPFAM" id="SSF53335">
    <property type="entry name" value="S-adenosyl-L-methionine-dependent methyltransferases"/>
    <property type="match status" value="1"/>
</dbReference>
<protein>
    <submittedName>
        <fullName evidence="7">Methyltransferase</fullName>
    </submittedName>
</protein>
<dbReference type="PIRSF" id="PIRSF005739">
    <property type="entry name" value="O-mtase"/>
    <property type="match status" value="1"/>
</dbReference>
<evidence type="ECO:0000256" key="3">
    <source>
        <dbReference type="ARBA" id="ARBA00022691"/>
    </source>
</evidence>
<evidence type="ECO:0000256" key="2">
    <source>
        <dbReference type="ARBA" id="ARBA00022679"/>
    </source>
</evidence>
<dbReference type="Pfam" id="PF00891">
    <property type="entry name" value="Methyltransf_2"/>
    <property type="match status" value="1"/>
</dbReference>
<dbReference type="InterPro" id="IPR016461">
    <property type="entry name" value="COMT-like"/>
</dbReference>
<dbReference type="GO" id="GO:0032259">
    <property type="term" value="P:methylation"/>
    <property type="evidence" value="ECO:0007669"/>
    <property type="project" value="UniProtKB-KW"/>
</dbReference>
<keyword evidence="1 7" id="KW-0489">Methyltransferase</keyword>